<dbReference type="AlphaFoldDB" id="A0A3N7G243"/>
<reference evidence="1 2" key="1">
    <citation type="journal article" date="2006" name="Science">
        <title>The genome of black cottonwood, Populus trichocarpa (Torr. &amp; Gray).</title>
        <authorList>
            <person name="Tuskan G.A."/>
            <person name="Difazio S."/>
            <person name="Jansson S."/>
            <person name="Bohlmann J."/>
            <person name="Grigoriev I."/>
            <person name="Hellsten U."/>
            <person name="Putnam N."/>
            <person name="Ralph S."/>
            <person name="Rombauts S."/>
            <person name="Salamov A."/>
            <person name="Schein J."/>
            <person name="Sterck L."/>
            <person name="Aerts A."/>
            <person name="Bhalerao R.R."/>
            <person name="Bhalerao R.P."/>
            <person name="Blaudez D."/>
            <person name="Boerjan W."/>
            <person name="Brun A."/>
            <person name="Brunner A."/>
            <person name="Busov V."/>
            <person name="Campbell M."/>
            <person name="Carlson J."/>
            <person name="Chalot M."/>
            <person name="Chapman J."/>
            <person name="Chen G.L."/>
            <person name="Cooper D."/>
            <person name="Coutinho P.M."/>
            <person name="Couturier J."/>
            <person name="Covert S."/>
            <person name="Cronk Q."/>
            <person name="Cunningham R."/>
            <person name="Davis J."/>
            <person name="Degroeve S."/>
            <person name="Dejardin A."/>
            <person name="Depamphilis C."/>
            <person name="Detter J."/>
            <person name="Dirks B."/>
            <person name="Dubchak I."/>
            <person name="Duplessis S."/>
            <person name="Ehlting J."/>
            <person name="Ellis B."/>
            <person name="Gendler K."/>
            <person name="Goodstein D."/>
            <person name="Gribskov M."/>
            <person name="Grimwood J."/>
            <person name="Groover A."/>
            <person name="Gunter L."/>
            <person name="Hamberger B."/>
            <person name="Heinze B."/>
            <person name="Helariutta Y."/>
            <person name="Henrissat B."/>
            <person name="Holligan D."/>
            <person name="Holt R."/>
            <person name="Huang W."/>
            <person name="Islam-Faridi N."/>
            <person name="Jones S."/>
            <person name="Jones-Rhoades M."/>
            <person name="Jorgensen R."/>
            <person name="Joshi C."/>
            <person name="Kangasjarvi J."/>
            <person name="Karlsson J."/>
            <person name="Kelleher C."/>
            <person name="Kirkpatrick R."/>
            <person name="Kirst M."/>
            <person name="Kohler A."/>
            <person name="Kalluri U."/>
            <person name="Larimer F."/>
            <person name="Leebens-Mack J."/>
            <person name="Leple J.C."/>
            <person name="Locascio P."/>
            <person name="Lou Y."/>
            <person name="Lucas S."/>
            <person name="Martin F."/>
            <person name="Montanini B."/>
            <person name="Napoli C."/>
            <person name="Nelson D.R."/>
            <person name="Nelson C."/>
            <person name="Nieminen K."/>
            <person name="Nilsson O."/>
            <person name="Pereda V."/>
            <person name="Peter G."/>
            <person name="Philippe R."/>
            <person name="Pilate G."/>
            <person name="Poliakov A."/>
            <person name="Razumovskaya J."/>
            <person name="Richardson P."/>
            <person name="Rinaldi C."/>
            <person name="Ritland K."/>
            <person name="Rouze P."/>
            <person name="Ryaboy D."/>
            <person name="Schmutz J."/>
            <person name="Schrader J."/>
            <person name="Segerman B."/>
            <person name="Shin H."/>
            <person name="Siddiqui A."/>
            <person name="Sterky F."/>
            <person name="Terry A."/>
            <person name="Tsai C.J."/>
            <person name="Uberbacher E."/>
            <person name="Unneberg P."/>
            <person name="Vahala J."/>
            <person name="Wall K."/>
            <person name="Wessler S."/>
            <person name="Yang G."/>
            <person name="Yin T."/>
            <person name="Douglas C."/>
            <person name="Marra M."/>
            <person name="Sandberg G."/>
            <person name="Van de Peer Y."/>
            <person name="Rokhsar D."/>
        </authorList>
    </citation>
    <scope>NUCLEOTIDE SEQUENCE [LARGE SCALE GENOMIC DNA]</scope>
    <source>
        <strain evidence="2">cv. Nisqually</strain>
    </source>
</reference>
<proteinExistence type="predicted"/>
<gene>
    <name evidence="1" type="ORF">POPTR_016G035025</name>
</gene>
<organism evidence="1 2">
    <name type="scientific">Populus trichocarpa</name>
    <name type="common">Western balsam poplar</name>
    <name type="synonym">Populus balsamifera subsp. trichocarpa</name>
    <dbReference type="NCBI Taxonomy" id="3694"/>
    <lineage>
        <taxon>Eukaryota</taxon>
        <taxon>Viridiplantae</taxon>
        <taxon>Streptophyta</taxon>
        <taxon>Embryophyta</taxon>
        <taxon>Tracheophyta</taxon>
        <taxon>Spermatophyta</taxon>
        <taxon>Magnoliopsida</taxon>
        <taxon>eudicotyledons</taxon>
        <taxon>Gunneridae</taxon>
        <taxon>Pentapetalae</taxon>
        <taxon>rosids</taxon>
        <taxon>fabids</taxon>
        <taxon>Malpighiales</taxon>
        <taxon>Salicaceae</taxon>
        <taxon>Saliceae</taxon>
        <taxon>Populus</taxon>
    </lineage>
</organism>
<dbReference type="InParanoid" id="A0A3N7G243"/>
<dbReference type="EMBL" id="CM009305">
    <property type="protein sequence ID" value="RQP01244.1"/>
    <property type="molecule type" value="Genomic_DNA"/>
</dbReference>
<sequence>MKVTSSFVAKIYLSEIFGSTARDGGLCKMLCMCMLREQERSHASHENE</sequence>
<keyword evidence="2" id="KW-1185">Reference proteome</keyword>
<dbReference type="Proteomes" id="UP000006729">
    <property type="component" value="Chromosome 16"/>
</dbReference>
<protein>
    <submittedName>
        <fullName evidence="1">Uncharacterized protein</fullName>
    </submittedName>
</protein>
<name>A0A3N7G243_POPTR</name>
<evidence type="ECO:0000313" key="2">
    <source>
        <dbReference type="Proteomes" id="UP000006729"/>
    </source>
</evidence>
<evidence type="ECO:0000313" key="1">
    <source>
        <dbReference type="EMBL" id="RQP01244.1"/>
    </source>
</evidence>
<accession>A0A3N7G243</accession>